<feature type="transmembrane region" description="Helical" evidence="6">
    <location>
        <begin position="199"/>
        <end position="215"/>
    </location>
</feature>
<keyword evidence="3 6" id="KW-0812">Transmembrane</keyword>
<dbReference type="EMBL" id="JAOYEY010000018">
    <property type="protein sequence ID" value="MCV9884442.1"/>
    <property type="molecule type" value="Genomic_DNA"/>
</dbReference>
<keyword evidence="4 6" id="KW-1133">Transmembrane helix</keyword>
<evidence type="ECO:0000313" key="8">
    <source>
        <dbReference type="Proteomes" id="UP001526147"/>
    </source>
</evidence>
<sequence>MNRIKFYAILNVMGLLTVLTVNYLANALPIGGQTTGEVSDKVFTLFTPAGYAFAIWGLIYFLLTVWVIRQFFIDDEQKENDRKIGVWFFINAILNSLWVIVFQYEYFDVSIFIMLGILLTLIIIYRIVQRLPHSTWFMRLPFSVYIGWISVATIVNVFVIFEANGIEQFLGLNEQMWAMIMLIVGAILGVVFTLTQHDIAYSLVFIWAFIAIMVEQSGNPAIVTASKVAVVLLVVGIVIEVIRRFRK</sequence>
<dbReference type="InterPro" id="IPR004307">
    <property type="entry name" value="TspO_MBR"/>
</dbReference>
<evidence type="ECO:0000256" key="4">
    <source>
        <dbReference type="ARBA" id="ARBA00022989"/>
    </source>
</evidence>
<evidence type="ECO:0000313" key="7">
    <source>
        <dbReference type="EMBL" id="MCV9884442.1"/>
    </source>
</evidence>
<name>A0ABT3DCK5_9BACI</name>
<comment type="caution">
    <text evidence="7">The sequence shown here is derived from an EMBL/GenBank/DDBJ whole genome shotgun (WGS) entry which is preliminary data.</text>
</comment>
<proteinExistence type="inferred from homology"/>
<feature type="transmembrane region" description="Helical" evidence="6">
    <location>
        <begin position="110"/>
        <end position="128"/>
    </location>
</feature>
<evidence type="ECO:0000256" key="5">
    <source>
        <dbReference type="ARBA" id="ARBA00023136"/>
    </source>
</evidence>
<evidence type="ECO:0000256" key="2">
    <source>
        <dbReference type="ARBA" id="ARBA00007524"/>
    </source>
</evidence>
<dbReference type="PANTHER" id="PTHR33802">
    <property type="entry name" value="SI:CH211-161H7.5-RELATED"/>
    <property type="match status" value="1"/>
</dbReference>
<reference evidence="7 8" key="1">
    <citation type="submission" date="2022-10" db="EMBL/GenBank/DDBJ databases">
        <title>Draft genome assembly of moderately radiation resistant bacterium Metabacillus halosaccharovorans.</title>
        <authorList>
            <person name="Pal S."/>
            <person name="Gopinathan A."/>
        </authorList>
    </citation>
    <scope>NUCLEOTIDE SEQUENCE [LARGE SCALE GENOMIC DNA]</scope>
    <source>
        <strain evidence="7 8">VITHBRA001</strain>
    </source>
</reference>
<dbReference type="Proteomes" id="UP001526147">
    <property type="component" value="Unassembled WGS sequence"/>
</dbReference>
<keyword evidence="8" id="KW-1185">Reference proteome</keyword>
<feature type="transmembrane region" description="Helical" evidence="6">
    <location>
        <begin position="176"/>
        <end position="194"/>
    </location>
</feature>
<dbReference type="RefSeq" id="WP_264141401.1">
    <property type="nucleotide sequence ID" value="NZ_JAOYEY010000018.1"/>
</dbReference>
<feature type="transmembrane region" description="Helical" evidence="6">
    <location>
        <begin position="84"/>
        <end position="104"/>
    </location>
</feature>
<protein>
    <submittedName>
        <fullName evidence="7">Tryptophan-rich sensory protein</fullName>
    </submittedName>
</protein>
<dbReference type="PANTHER" id="PTHR33802:SF1">
    <property type="entry name" value="XK-RELATED PROTEIN"/>
    <property type="match status" value="1"/>
</dbReference>
<evidence type="ECO:0000256" key="3">
    <source>
        <dbReference type="ARBA" id="ARBA00022692"/>
    </source>
</evidence>
<dbReference type="Pfam" id="PF03073">
    <property type="entry name" value="TspO_MBR"/>
    <property type="match status" value="1"/>
</dbReference>
<feature type="transmembrane region" description="Helical" evidence="6">
    <location>
        <begin position="140"/>
        <end position="161"/>
    </location>
</feature>
<comment type="similarity">
    <text evidence="2">Belongs to the TspO/BZRP family.</text>
</comment>
<feature type="transmembrane region" description="Helical" evidence="6">
    <location>
        <begin position="221"/>
        <end position="242"/>
    </location>
</feature>
<accession>A0ABT3DCK5</accession>
<evidence type="ECO:0000256" key="1">
    <source>
        <dbReference type="ARBA" id="ARBA00004141"/>
    </source>
</evidence>
<gene>
    <name evidence="7" type="ORF">OIH86_02105</name>
</gene>
<comment type="subcellular location">
    <subcellularLocation>
        <location evidence="1">Membrane</location>
        <topology evidence="1">Multi-pass membrane protein</topology>
    </subcellularLocation>
</comment>
<evidence type="ECO:0000256" key="6">
    <source>
        <dbReference type="SAM" id="Phobius"/>
    </source>
</evidence>
<keyword evidence="5 6" id="KW-0472">Membrane</keyword>
<dbReference type="InterPro" id="IPR038330">
    <property type="entry name" value="TspO/MBR-related_sf"/>
</dbReference>
<feature type="transmembrane region" description="Helical" evidence="6">
    <location>
        <begin position="51"/>
        <end position="72"/>
    </location>
</feature>
<dbReference type="Gene3D" id="1.20.1260.100">
    <property type="entry name" value="TspO/MBR protein"/>
    <property type="match status" value="1"/>
</dbReference>
<organism evidence="7 8">
    <name type="scientific">Metabacillus halosaccharovorans</name>
    <dbReference type="NCBI Taxonomy" id="930124"/>
    <lineage>
        <taxon>Bacteria</taxon>
        <taxon>Bacillati</taxon>
        <taxon>Bacillota</taxon>
        <taxon>Bacilli</taxon>
        <taxon>Bacillales</taxon>
        <taxon>Bacillaceae</taxon>
        <taxon>Metabacillus</taxon>
    </lineage>
</organism>